<evidence type="ECO:0000313" key="3">
    <source>
        <dbReference type="Proteomes" id="UP000237822"/>
    </source>
</evidence>
<reference evidence="2 3" key="1">
    <citation type="submission" date="2018-03" db="EMBL/GenBank/DDBJ databases">
        <title>Genomic Encyclopedia of Archaeal and Bacterial Type Strains, Phase II (KMG-II): from individual species to whole genera.</title>
        <authorList>
            <person name="Goeker M."/>
        </authorList>
    </citation>
    <scope>NUCLEOTIDE SEQUENCE [LARGE SCALE GENOMIC DNA]</scope>
    <source>
        <strain evidence="2 3">ATCC BAA-1496</strain>
    </source>
</reference>
<sequence>MVFAHDTELSLQYAAALINTAPGHGDSTQEDLPTVQSLVDHLDAWEWSGGRPRTRAELDEVHALRPRLQELWSRDVEGLVAGVNELLAEHHALPRLVRHDDLDWHIHATDDDDPIARRMAVEAAMAFIDLIRAGETERLRVCAADDCDDVVIDLSRNRSRRYCDGTCANKAHVAAYRDRQGRRARSS</sequence>
<evidence type="ECO:0000259" key="1">
    <source>
        <dbReference type="Pfam" id="PF11706"/>
    </source>
</evidence>
<dbReference type="SUPFAM" id="SSF160904">
    <property type="entry name" value="Jann2411-like"/>
    <property type="match status" value="1"/>
</dbReference>
<dbReference type="EMBL" id="PVTI01000013">
    <property type="protein sequence ID" value="PRY58111.1"/>
    <property type="molecule type" value="Genomic_DNA"/>
</dbReference>
<dbReference type="AlphaFoldDB" id="A0A2T0UJJ7"/>
<dbReference type="InterPro" id="IPR023286">
    <property type="entry name" value="ABATE_dom_sf"/>
</dbReference>
<dbReference type="PANTHER" id="PTHR35525">
    <property type="entry name" value="BLL6575 PROTEIN"/>
    <property type="match status" value="1"/>
</dbReference>
<dbReference type="InterPro" id="IPR010852">
    <property type="entry name" value="ABATE"/>
</dbReference>
<protein>
    <submittedName>
        <fullName evidence="2">Putative stress-induced transcription regulator</fullName>
    </submittedName>
</protein>
<dbReference type="Pfam" id="PF11706">
    <property type="entry name" value="zf-CGNR"/>
    <property type="match status" value="1"/>
</dbReference>
<proteinExistence type="predicted"/>
<organism evidence="2 3">
    <name type="scientific">Knoellia remsis</name>
    <dbReference type="NCBI Taxonomy" id="407159"/>
    <lineage>
        <taxon>Bacteria</taxon>
        <taxon>Bacillati</taxon>
        <taxon>Actinomycetota</taxon>
        <taxon>Actinomycetes</taxon>
        <taxon>Micrococcales</taxon>
        <taxon>Intrasporangiaceae</taxon>
        <taxon>Knoellia</taxon>
    </lineage>
</organism>
<feature type="domain" description="Zinc finger CGNR" evidence="1">
    <location>
        <begin position="138"/>
        <end position="180"/>
    </location>
</feature>
<comment type="caution">
    <text evidence="2">The sequence shown here is derived from an EMBL/GenBank/DDBJ whole genome shotgun (WGS) entry which is preliminary data.</text>
</comment>
<accession>A0A2T0UJJ7</accession>
<dbReference type="InterPro" id="IPR021005">
    <property type="entry name" value="Znf_CGNR"/>
</dbReference>
<gene>
    <name evidence="2" type="ORF">BCF74_11334</name>
</gene>
<dbReference type="OrthoDB" id="3531194at2"/>
<name>A0A2T0UJJ7_9MICO</name>
<evidence type="ECO:0000313" key="2">
    <source>
        <dbReference type="EMBL" id="PRY58111.1"/>
    </source>
</evidence>
<dbReference type="RefSeq" id="WP_106297644.1">
    <property type="nucleotide sequence ID" value="NZ_PVTI01000013.1"/>
</dbReference>
<dbReference type="PANTHER" id="PTHR35525:SF3">
    <property type="entry name" value="BLL6575 PROTEIN"/>
    <property type="match status" value="1"/>
</dbReference>
<dbReference type="Pfam" id="PF07336">
    <property type="entry name" value="ABATE"/>
    <property type="match status" value="1"/>
</dbReference>
<dbReference type="Proteomes" id="UP000237822">
    <property type="component" value="Unassembled WGS sequence"/>
</dbReference>
<dbReference type="Gene3D" id="1.10.3300.10">
    <property type="entry name" value="Jann2411-like domain"/>
    <property type="match status" value="1"/>
</dbReference>
<keyword evidence="3" id="KW-1185">Reference proteome</keyword>